<dbReference type="Pfam" id="PF10551">
    <property type="entry name" value="MULE"/>
    <property type="match status" value="1"/>
</dbReference>
<keyword evidence="2 4" id="KW-0863">Zinc-finger</keyword>
<name>A0A0K9NHI5_ZOSMR</name>
<feature type="domain" description="SWIM-type" evidence="7">
    <location>
        <begin position="305"/>
        <end position="343"/>
    </location>
</feature>
<evidence type="ECO:0000259" key="7">
    <source>
        <dbReference type="PROSITE" id="PS50966"/>
    </source>
</evidence>
<evidence type="ECO:0000256" key="3">
    <source>
        <dbReference type="ARBA" id="ARBA00022833"/>
    </source>
</evidence>
<dbReference type="OMA" id="QHFFNFY"/>
<gene>
    <name evidence="8" type="ORF">ZOSMA_99G00180</name>
</gene>
<reference evidence="9" key="1">
    <citation type="journal article" date="2016" name="Nature">
        <title>The genome of the seagrass Zostera marina reveals angiosperm adaptation to the sea.</title>
        <authorList>
            <person name="Olsen J.L."/>
            <person name="Rouze P."/>
            <person name="Verhelst B."/>
            <person name="Lin Y.-C."/>
            <person name="Bayer T."/>
            <person name="Collen J."/>
            <person name="Dattolo E."/>
            <person name="De Paoli E."/>
            <person name="Dittami S."/>
            <person name="Maumus F."/>
            <person name="Michel G."/>
            <person name="Kersting A."/>
            <person name="Lauritano C."/>
            <person name="Lohaus R."/>
            <person name="Toepel M."/>
            <person name="Tonon T."/>
            <person name="Vanneste K."/>
            <person name="Amirebrahimi M."/>
            <person name="Brakel J."/>
            <person name="Bostroem C."/>
            <person name="Chovatia M."/>
            <person name="Grimwood J."/>
            <person name="Jenkins J.W."/>
            <person name="Jueterbock A."/>
            <person name="Mraz A."/>
            <person name="Stam W.T."/>
            <person name="Tice H."/>
            <person name="Bornberg-Bauer E."/>
            <person name="Green P.J."/>
            <person name="Pearson G.A."/>
            <person name="Procaccini G."/>
            <person name="Duarte C.M."/>
            <person name="Schmutz J."/>
            <person name="Reusch T.B.H."/>
            <person name="Van de Peer Y."/>
        </authorList>
    </citation>
    <scope>NUCLEOTIDE SEQUENCE [LARGE SCALE GENOMIC DNA]</scope>
    <source>
        <strain evidence="9">cv. Finnish</strain>
    </source>
</reference>
<dbReference type="GO" id="GO:0003676">
    <property type="term" value="F:nucleic acid binding"/>
    <property type="evidence" value="ECO:0007669"/>
    <property type="project" value="InterPro"/>
</dbReference>
<dbReference type="InterPro" id="IPR007527">
    <property type="entry name" value="Znf_SWIM"/>
</dbReference>
<dbReference type="InterPro" id="IPR006564">
    <property type="entry name" value="Znf_PMZ"/>
</dbReference>
<dbReference type="InterPro" id="IPR001878">
    <property type="entry name" value="Znf_CCHC"/>
</dbReference>
<keyword evidence="1" id="KW-0479">Metal-binding</keyword>
<dbReference type="Pfam" id="PF04434">
    <property type="entry name" value="SWIM"/>
    <property type="match status" value="1"/>
</dbReference>
<evidence type="ECO:0000256" key="1">
    <source>
        <dbReference type="ARBA" id="ARBA00022723"/>
    </source>
</evidence>
<evidence type="ECO:0000256" key="2">
    <source>
        <dbReference type="ARBA" id="ARBA00022771"/>
    </source>
</evidence>
<comment type="caution">
    <text evidence="8">The sequence shown here is derived from an EMBL/GenBank/DDBJ whole genome shotgun (WGS) entry which is preliminary data.</text>
</comment>
<dbReference type="PROSITE" id="PS50966">
    <property type="entry name" value="ZF_SWIM"/>
    <property type="match status" value="1"/>
</dbReference>
<dbReference type="Proteomes" id="UP000036987">
    <property type="component" value="Unassembled WGS sequence"/>
</dbReference>
<keyword evidence="9" id="KW-1185">Reference proteome</keyword>
<sequence>MVKPFIVGHLSNLFWADPGCRHDYDLFGDSITFDTTYKTNKYNLVLALFCGVNHHKNTIIFAAGFLSRENVESFEWIFNEFLTCMIKHPKTIITDQDLAMKNALLHVFPNTFHRFCLWHITHKMGDKIGHTYQNHSAMAAFHDFLNNSISITSFEESWSAWVLSNGLADNMWLRDIYRIRFQWCPIYMIDHFFAGMKTTQRSEGMNSIVKMKIRSHYTLLEFLSKYEYVLISLREKENSKDHQGQYAPQKTLTPLAIERQMCELYTHEVFIDFQEQAIRSMHYFIRPRHMENQVFDAVSISTFEVSGTIHMGDATLFAKCTCRLFESIGIPCRHIICYLTLNSISTLPEKLICNRWRAIQKNRPTTSTNTADYKDTGNLRPLLNQLISLAGDSEDKLIYARKILEDDIKSLTDNQTGSENAKQPRSITRFNDSIQKVIDVGNPEVARTKGCGNRGRPSKKSERFISKRMLNVPKQRSCSKCGIRGHDKRSCPTKDQFSQQE</sequence>
<keyword evidence="3" id="KW-0862">Zinc</keyword>
<dbReference type="PANTHER" id="PTHR47718">
    <property type="entry name" value="OS01G0519700 PROTEIN"/>
    <property type="match status" value="1"/>
</dbReference>
<dbReference type="OrthoDB" id="680064at2759"/>
<feature type="domain" description="CCHC-type" evidence="6">
    <location>
        <begin position="478"/>
        <end position="492"/>
    </location>
</feature>
<protein>
    <submittedName>
        <fullName evidence="8">Uncharacterized protein</fullName>
    </submittedName>
</protein>
<dbReference type="InterPro" id="IPR018289">
    <property type="entry name" value="MULE_transposase_dom"/>
</dbReference>
<accession>A0A0K9NHI5</accession>
<dbReference type="STRING" id="29655.A0A0K9NHI5"/>
<evidence type="ECO:0000256" key="4">
    <source>
        <dbReference type="PROSITE-ProRule" id="PRU00047"/>
    </source>
</evidence>
<feature type="region of interest" description="Disordered" evidence="5">
    <location>
        <begin position="476"/>
        <end position="501"/>
    </location>
</feature>
<dbReference type="PROSITE" id="PS50158">
    <property type="entry name" value="ZF_CCHC"/>
    <property type="match status" value="1"/>
</dbReference>
<dbReference type="PANTHER" id="PTHR47718:SF7">
    <property type="entry name" value="PROTEIN FAR1-RELATED SEQUENCE"/>
    <property type="match status" value="1"/>
</dbReference>
<dbReference type="GO" id="GO:0008270">
    <property type="term" value="F:zinc ion binding"/>
    <property type="evidence" value="ECO:0007669"/>
    <property type="project" value="UniProtKB-KW"/>
</dbReference>
<dbReference type="AlphaFoldDB" id="A0A0K9NHI5"/>
<organism evidence="8 9">
    <name type="scientific">Zostera marina</name>
    <name type="common">Eelgrass</name>
    <dbReference type="NCBI Taxonomy" id="29655"/>
    <lineage>
        <taxon>Eukaryota</taxon>
        <taxon>Viridiplantae</taxon>
        <taxon>Streptophyta</taxon>
        <taxon>Embryophyta</taxon>
        <taxon>Tracheophyta</taxon>
        <taxon>Spermatophyta</taxon>
        <taxon>Magnoliopsida</taxon>
        <taxon>Liliopsida</taxon>
        <taxon>Zosteraceae</taxon>
        <taxon>Zostera</taxon>
    </lineage>
</organism>
<dbReference type="EMBL" id="LFYR01002227">
    <property type="protein sequence ID" value="KMZ56088.1"/>
    <property type="molecule type" value="Genomic_DNA"/>
</dbReference>
<dbReference type="SMART" id="SM00575">
    <property type="entry name" value="ZnF_PMZ"/>
    <property type="match status" value="1"/>
</dbReference>
<evidence type="ECO:0000256" key="5">
    <source>
        <dbReference type="SAM" id="MobiDB-lite"/>
    </source>
</evidence>
<proteinExistence type="predicted"/>
<evidence type="ECO:0000259" key="6">
    <source>
        <dbReference type="PROSITE" id="PS50158"/>
    </source>
</evidence>
<evidence type="ECO:0000313" key="8">
    <source>
        <dbReference type="EMBL" id="KMZ56088.1"/>
    </source>
</evidence>
<evidence type="ECO:0000313" key="9">
    <source>
        <dbReference type="Proteomes" id="UP000036987"/>
    </source>
</evidence>